<organism evidence="1 2">
    <name type="scientific">Popillia japonica</name>
    <name type="common">Japanese beetle</name>
    <dbReference type="NCBI Taxonomy" id="7064"/>
    <lineage>
        <taxon>Eukaryota</taxon>
        <taxon>Metazoa</taxon>
        <taxon>Ecdysozoa</taxon>
        <taxon>Arthropoda</taxon>
        <taxon>Hexapoda</taxon>
        <taxon>Insecta</taxon>
        <taxon>Pterygota</taxon>
        <taxon>Neoptera</taxon>
        <taxon>Endopterygota</taxon>
        <taxon>Coleoptera</taxon>
        <taxon>Polyphaga</taxon>
        <taxon>Scarabaeiformia</taxon>
        <taxon>Scarabaeidae</taxon>
        <taxon>Rutelinae</taxon>
        <taxon>Popillia</taxon>
    </lineage>
</organism>
<sequence length="82" mass="9280">MNTEKLGSRYIKPKNVISRSVQFIHLSNTLGNLKLSGVHQLHILHMHIRTSFSTRLLIWISVHQITEMVSAAVSFVGEVKSL</sequence>
<protein>
    <submittedName>
        <fullName evidence="1">Uncharacterized protein</fullName>
    </submittedName>
</protein>
<gene>
    <name evidence="1" type="ORF">QE152_g24962</name>
</gene>
<dbReference type="Proteomes" id="UP001458880">
    <property type="component" value="Unassembled WGS sequence"/>
</dbReference>
<name>A0AAW1K2K8_POPJA</name>
<dbReference type="EMBL" id="JASPKY010000265">
    <property type="protein sequence ID" value="KAK9712307.1"/>
    <property type="molecule type" value="Genomic_DNA"/>
</dbReference>
<evidence type="ECO:0000313" key="2">
    <source>
        <dbReference type="Proteomes" id="UP001458880"/>
    </source>
</evidence>
<reference evidence="1 2" key="1">
    <citation type="journal article" date="2024" name="BMC Genomics">
        <title>De novo assembly and annotation of Popillia japonica's genome with initial clues to its potential as an invasive pest.</title>
        <authorList>
            <person name="Cucini C."/>
            <person name="Boschi S."/>
            <person name="Funari R."/>
            <person name="Cardaioli E."/>
            <person name="Iannotti N."/>
            <person name="Marturano G."/>
            <person name="Paoli F."/>
            <person name="Bruttini M."/>
            <person name="Carapelli A."/>
            <person name="Frati F."/>
            <person name="Nardi F."/>
        </authorList>
    </citation>
    <scope>NUCLEOTIDE SEQUENCE [LARGE SCALE GENOMIC DNA]</scope>
    <source>
        <strain evidence="1">DMR45628</strain>
    </source>
</reference>
<accession>A0AAW1K2K8</accession>
<dbReference type="AlphaFoldDB" id="A0AAW1K2K8"/>
<evidence type="ECO:0000313" key="1">
    <source>
        <dbReference type="EMBL" id="KAK9712307.1"/>
    </source>
</evidence>
<proteinExistence type="predicted"/>
<comment type="caution">
    <text evidence="1">The sequence shown here is derived from an EMBL/GenBank/DDBJ whole genome shotgun (WGS) entry which is preliminary data.</text>
</comment>
<keyword evidence="2" id="KW-1185">Reference proteome</keyword>